<name>A0A9P9BWY3_9PEZI</name>
<evidence type="ECO:0000313" key="4">
    <source>
        <dbReference type="Proteomes" id="UP000756346"/>
    </source>
</evidence>
<dbReference type="RefSeq" id="XP_046019317.1">
    <property type="nucleotide sequence ID" value="XM_046162146.1"/>
</dbReference>
<keyword evidence="2" id="KW-0732">Signal</keyword>
<sequence length="84" mass="9095">LCSPSSPLLLFLLSAPVWSVRPCLAPSSQGLRQVSGVVCSFLHPLSCAFAWQSRPLLSTQAPTYSQLGSIHQQRRASPARSTRC</sequence>
<feature type="chain" id="PRO_5040209501" description="Secreted protein" evidence="2">
    <location>
        <begin position="20"/>
        <end position="84"/>
    </location>
</feature>
<organism evidence="3 4">
    <name type="scientific">Microdochium trichocladiopsis</name>
    <dbReference type="NCBI Taxonomy" id="1682393"/>
    <lineage>
        <taxon>Eukaryota</taxon>
        <taxon>Fungi</taxon>
        <taxon>Dikarya</taxon>
        <taxon>Ascomycota</taxon>
        <taxon>Pezizomycotina</taxon>
        <taxon>Sordariomycetes</taxon>
        <taxon>Xylariomycetidae</taxon>
        <taxon>Xylariales</taxon>
        <taxon>Microdochiaceae</taxon>
        <taxon>Microdochium</taxon>
    </lineage>
</organism>
<gene>
    <name evidence="3" type="ORF">B0I36DRAFT_419991</name>
</gene>
<evidence type="ECO:0000256" key="2">
    <source>
        <dbReference type="SAM" id="SignalP"/>
    </source>
</evidence>
<feature type="region of interest" description="Disordered" evidence="1">
    <location>
        <begin position="63"/>
        <end position="84"/>
    </location>
</feature>
<protein>
    <recommendedName>
        <fullName evidence="5">Secreted protein</fullName>
    </recommendedName>
</protein>
<evidence type="ECO:0000256" key="1">
    <source>
        <dbReference type="SAM" id="MobiDB-lite"/>
    </source>
</evidence>
<evidence type="ECO:0000313" key="3">
    <source>
        <dbReference type="EMBL" id="KAH7041262.1"/>
    </source>
</evidence>
<feature type="non-terminal residue" evidence="3">
    <location>
        <position position="1"/>
    </location>
</feature>
<feature type="signal peptide" evidence="2">
    <location>
        <begin position="1"/>
        <end position="19"/>
    </location>
</feature>
<evidence type="ECO:0008006" key="5">
    <source>
        <dbReference type="Google" id="ProtNLM"/>
    </source>
</evidence>
<keyword evidence="4" id="KW-1185">Reference proteome</keyword>
<reference evidence="3" key="1">
    <citation type="journal article" date="2021" name="Nat. Commun.">
        <title>Genetic determinants of endophytism in the Arabidopsis root mycobiome.</title>
        <authorList>
            <person name="Mesny F."/>
            <person name="Miyauchi S."/>
            <person name="Thiergart T."/>
            <person name="Pickel B."/>
            <person name="Atanasova L."/>
            <person name="Karlsson M."/>
            <person name="Huettel B."/>
            <person name="Barry K.W."/>
            <person name="Haridas S."/>
            <person name="Chen C."/>
            <person name="Bauer D."/>
            <person name="Andreopoulos W."/>
            <person name="Pangilinan J."/>
            <person name="LaButti K."/>
            <person name="Riley R."/>
            <person name="Lipzen A."/>
            <person name="Clum A."/>
            <person name="Drula E."/>
            <person name="Henrissat B."/>
            <person name="Kohler A."/>
            <person name="Grigoriev I.V."/>
            <person name="Martin F.M."/>
            <person name="Hacquard S."/>
        </authorList>
    </citation>
    <scope>NUCLEOTIDE SEQUENCE</scope>
    <source>
        <strain evidence="3">MPI-CAGE-CH-0230</strain>
    </source>
</reference>
<proteinExistence type="predicted"/>
<dbReference type="AlphaFoldDB" id="A0A9P9BWY3"/>
<accession>A0A9P9BWY3</accession>
<dbReference type="GeneID" id="70191692"/>
<dbReference type="Proteomes" id="UP000756346">
    <property type="component" value="Unassembled WGS sequence"/>
</dbReference>
<dbReference type="EMBL" id="JAGTJQ010000001">
    <property type="protein sequence ID" value="KAH7041262.1"/>
    <property type="molecule type" value="Genomic_DNA"/>
</dbReference>
<comment type="caution">
    <text evidence="3">The sequence shown here is derived from an EMBL/GenBank/DDBJ whole genome shotgun (WGS) entry which is preliminary data.</text>
</comment>